<comment type="caution">
    <text evidence="2">The sequence shown here is derived from an EMBL/GenBank/DDBJ whole genome shotgun (WGS) entry which is preliminary data.</text>
</comment>
<feature type="region of interest" description="Disordered" evidence="1">
    <location>
        <begin position="32"/>
        <end position="51"/>
    </location>
</feature>
<accession>A0A9Q1D055</accession>
<proteinExistence type="predicted"/>
<name>A0A9Q1D055_CONCO</name>
<keyword evidence="3" id="KW-1185">Reference proteome</keyword>
<feature type="compositionally biased region" description="Polar residues" evidence="1">
    <location>
        <begin position="32"/>
        <end position="41"/>
    </location>
</feature>
<organism evidence="2 3">
    <name type="scientific">Conger conger</name>
    <name type="common">Conger eel</name>
    <name type="synonym">Muraena conger</name>
    <dbReference type="NCBI Taxonomy" id="82655"/>
    <lineage>
        <taxon>Eukaryota</taxon>
        <taxon>Metazoa</taxon>
        <taxon>Chordata</taxon>
        <taxon>Craniata</taxon>
        <taxon>Vertebrata</taxon>
        <taxon>Euteleostomi</taxon>
        <taxon>Actinopterygii</taxon>
        <taxon>Neopterygii</taxon>
        <taxon>Teleostei</taxon>
        <taxon>Anguilliformes</taxon>
        <taxon>Congridae</taxon>
        <taxon>Conger</taxon>
    </lineage>
</organism>
<dbReference type="Proteomes" id="UP001152803">
    <property type="component" value="Unassembled WGS sequence"/>
</dbReference>
<reference evidence="2" key="1">
    <citation type="journal article" date="2023" name="Science">
        <title>Genome structures resolve the early diversification of teleost fishes.</title>
        <authorList>
            <person name="Parey E."/>
            <person name="Louis A."/>
            <person name="Montfort J."/>
            <person name="Bouchez O."/>
            <person name="Roques C."/>
            <person name="Iampietro C."/>
            <person name="Lluch J."/>
            <person name="Castinel A."/>
            <person name="Donnadieu C."/>
            <person name="Desvignes T."/>
            <person name="Floi Bucao C."/>
            <person name="Jouanno E."/>
            <person name="Wen M."/>
            <person name="Mejri S."/>
            <person name="Dirks R."/>
            <person name="Jansen H."/>
            <person name="Henkel C."/>
            <person name="Chen W.J."/>
            <person name="Zahm M."/>
            <person name="Cabau C."/>
            <person name="Klopp C."/>
            <person name="Thompson A.W."/>
            <person name="Robinson-Rechavi M."/>
            <person name="Braasch I."/>
            <person name="Lecointre G."/>
            <person name="Bobe J."/>
            <person name="Postlethwait J.H."/>
            <person name="Berthelot C."/>
            <person name="Roest Crollius H."/>
            <person name="Guiguen Y."/>
        </authorList>
    </citation>
    <scope>NUCLEOTIDE SEQUENCE</scope>
    <source>
        <strain evidence="2">Concon-B</strain>
    </source>
</reference>
<evidence type="ECO:0000313" key="2">
    <source>
        <dbReference type="EMBL" id="KAJ8253907.1"/>
    </source>
</evidence>
<sequence length="85" mass="9721">MGPAAYKLIRNLNHTANHYWLVTSGNADVQETTFNTGSSTAGREDTSQSKQLRPCLQTQQSLLQWKEKSLILLRQLRFTLQTRQT</sequence>
<dbReference type="EMBL" id="JAFJMO010000016">
    <property type="protein sequence ID" value="KAJ8253907.1"/>
    <property type="molecule type" value="Genomic_DNA"/>
</dbReference>
<evidence type="ECO:0000313" key="3">
    <source>
        <dbReference type="Proteomes" id="UP001152803"/>
    </source>
</evidence>
<dbReference type="AlphaFoldDB" id="A0A9Q1D055"/>
<gene>
    <name evidence="2" type="ORF">COCON_G00205190</name>
</gene>
<protein>
    <submittedName>
        <fullName evidence="2">Uncharacterized protein</fullName>
    </submittedName>
</protein>
<evidence type="ECO:0000256" key="1">
    <source>
        <dbReference type="SAM" id="MobiDB-lite"/>
    </source>
</evidence>